<keyword evidence="3" id="KW-1185">Reference proteome</keyword>
<proteinExistence type="predicted"/>
<protein>
    <submittedName>
        <fullName evidence="2">Glycosyltransferase</fullName>
    </submittedName>
</protein>
<dbReference type="InterPro" id="IPR029044">
    <property type="entry name" value="Nucleotide-diphossugar_trans"/>
</dbReference>
<sequence>MPEISVIIPVYNLENDICQMLMSVKGQSFKDFEAIVIDDGSSDHSYERMCSVLSDDSRFRIFKQGNYGVSAARNRGMELAQGKYIIFFDGDDHIPQKSLENMYASIVSDNFDMTVGIMTTYNYGKASVNRQSKALSKKRKIDPDDINFINTWSQCNKMYRLSFLRDNGVKFMDVKVAEDGHFLFQVLSASPRICGCKHIVYDYIRRPFWQGEHTASKKVGIKYLDDRKRVYKDILKFSEQITENQTDTKKIEYKDRLVTRFISGGIIQAFYRRIWRCENVESALSDTLLLYRPMLSQDAWEDIVEKDWDIVPDKRLTKEDKLKEDIMAEPLISVVISSGMDKAGLDLSVESLYNQEFPSFEVIMTKEDFDRMAESFKEMSNIVVTDAENIDRNELLRDAKGRYIYFINEPVILDIHTFKKMADKLRNNGKLDFISVYMRGFYFGDLCKNDRINTRINLIDAIFGYGDRERFEKMTINVLDNSFTNKLFRKDALDGLRFSGDDISDIDKIYKELRFEKSRITSVLTPLTDKDFIMRSCRKVSRTVIRKNYIKNRVLEYFAGKGIKKFLRGILRR</sequence>
<gene>
    <name evidence="2" type="ORF">H8692_06550</name>
</gene>
<dbReference type="RefSeq" id="WP_187525285.1">
    <property type="nucleotide sequence ID" value="NZ_JACRTA010000002.1"/>
</dbReference>
<name>A0A926I9U9_9FIRM</name>
<reference evidence="2" key="1">
    <citation type="submission" date="2020-08" db="EMBL/GenBank/DDBJ databases">
        <title>Genome public.</title>
        <authorList>
            <person name="Liu C."/>
            <person name="Sun Q."/>
        </authorList>
    </citation>
    <scope>NUCLEOTIDE SEQUENCE</scope>
    <source>
        <strain evidence="2">NSJ-24</strain>
    </source>
</reference>
<accession>A0A926I9U9</accession>
<feature type="domain" description="Glycosyltransferase 2-like" evidence="1">
    <location>
        <begin position="5"/>
        <end position="164"/>
    </location>
</feature>
<evidence type="ECO:0000259" key="1">
    <source>
        <dbReference type="Pfam" id="PF00535"/>
    </source>
</evidence>
<dbReference type="CDD" id="cd00761">
    <property type="entry name" value="Glyco_tranf_GTA_type"/>
    <property type="match status" value="2"/>
</dbReference>
<dbReference type="Proteomes" id="UP000610862">
    <property type="component" value="Unassembled WGS sequence"/>
</dbReference>
<dbReference type="PANTHER" id="PTHR43685">
    <property type="entry name" value="GLYCOSYLTRANSFERASE"/>
    <property type="match status" value="1"/>
</dbReference>
<dbReference type="Pfam" id="PF00535">
    <property type="entry name" value="Glycos_transf_2"/>
    <property type="match status" value="1"/>
</dbReference>
<evidence type="ECO:0000313" key="2">
    <source>
        <dbReference type="EMBL" id="MBC8568412.1"/>
    </source>
</evidence>
<dbReference type="PANTHER" id="PTHR43685:SF2">
    <property type="entry name" value="GLYCOSYLTRANSFERASE 2-LIKE DOMAIN-CONTAINING PROTEIN"/>
    <property type="match status" value="1"/>
</dbReference>
<dbReference type="SUPFAM" id="SSF53448">
    <property type="entry name" value="Nucleotide-diphospho-sugar transferases"/>
    <property type="match status" value="2"/>
</dbReference>
<organism evidence="2 3">
    <name type="scientific">Lentihominibacter hominis</name>
    <dbReference type="NCBI Taxonomy" id="2763645"/>
    <lineage>
        <taxon>Bacteria</taxon>
        <taxon>Bacillati</taxon>
        <taxon>Bacillota</taxon>
        <taxon>Clostridia</taxon>
        <taxon>Peptostreptococcales</taxon>
        <taxon>Anaerovoracaceae</taxon>
        <taxon>Lentihominibacter</taxon>
    </lineage>
</organism>
<comment type="caution">
    <text evidence="2">The sequence shown here is derived from an EMBL/GenBank/DDBJ whole genome shotgun (WGS) entry which is preliminary data.</text>
</comment>
<dbReference type="InterPro" id="IPR001173">
    <property type="entry name" value="Glyco_trans_2-like"/>
</dbReference>
<dbReference type="InterPro" id="IPR050834">
    <property type="entry name" value="Glycosyltransf_2"/>
</dbReference>
<dbReference type="Gene3D" id="3.90.550.10">
    <property type="entry name" value="Spore Coat Polysaccharide Biosynthesis Protein SpsA, Chain A"/>
    <property type="match status" value="2"/>
</dbReference>
<dbReference type="AlphaFoldDB" id="A0A926I9U9"/>
<dbReference type="EMBL" id="JACRTA010000002">
    <property type="protein sequence ID" value="MBC8568412.1"/>
    <property type="molecule type" value="Genomic_DNA"/>
</dbReference>
<evidence type="ECO:0000313" key="3">
    <source>
        <dbReference type="Proteomes" id="UP000610862"/>
    </source>
</evidence>